<dbReference type="EMBL" id="JBHTEF010000001">
    <property type="protein sequence ID" value="MFC7579725.1"/>
    <property type="molecule type" value="Genomic_DNA"/>
</dbReference>
<dbReference type="SUPFAM" id="SSF51064">
    <property type="entry name" value="Head domain of nucleotide exchange factor GrpE"/>
    <property type="match status" value="1"/>
</dbReference>
<comment type="caution">
    <text evidence="7">The sequence shown here is derived from an EMBL/GenBank/DDBJ whole genome shotgun (WGS) entry which is preliminary data.</text>
</comment>
<dbReference type="PANTHER" id="PTHR21237:SF23">
    <property type="entry name" value="GRPE PROTEIN HOMOLOG, MITOCHONDRIAL"/>
    <property type="match status" value="1"/>
</dbReference>
<dbReference type="Proteomes" id="UP001596527">
    <property type="component" value="Unassembled WGS sequence"/>
</dbReference>
<name>A0ABW2SIC0_9ACTO</name>
<dbReference type="Gene3D" id="2.30.22.10">
    <property type="entry name" value="Head domain of nucleotide exchange factor GrpE"/>
    <property type="match status" value="1"/>
</dbReference>
<organism evidence="7 8">
    <name type="scientific">Schaalia naturae</name>
    <dbReference type="NCBI Taxonomy" id="635203"/>
    <lineage>
        <taxon>Bacteria</taxon>
        <taxon>Bacillati</taxon>
        <taxon>Actinomycetota</taxon>
        <taxon>Actinomycetes</taxon>
        <taxon>Actinomycetales</taxon>
        <taxon>Actinomycetaceae</taxon>
        <taxon>Schaalia</taxon>
    </lineage>
</organism>
<dbReference type="PROSITE" id="PS01071">
    <property type="entry name" value="GRPE"/>
    <property type="match status" value="1"/>
</dbReference>
<accession>A0ABW2SIC0</accession>
<reference evidence="8" key="1">
    <citation type="journal article" date="2019" name="Int. J. Syst. Evol. Microbiol.">
        <title>The Global Catalogue of Microorganisms (GCM) 10K type strain sequencing project: providing services to taxonomists for standard genome sequencing and annotation.</title>
        <authorList>
            <consortium name="The Broad Institute Genomics Platform"/>
            <consortium name="The Broad Institute Genome Sequencing Center for Infectious Disease"/>
            <person name="Wu L."/>
            <person name="Ma J."/>
        </authorList>
    </citation>
    <scope>NUCLEOTIDE SEQUENCE [LARGE SCALE GENOMIC DNA]</scope>
    <source>
        <strain evidence="8">CCUG 56698</strain>
    </source>
</reference>
<evidence type="ECO:0000256" key="2">
    <source>
        <dbReference type="ARBA" id="ARBA00023186"/>
    </source>
</evidence>
<sequence length="242" mass="25183">MTEDPHRRDDPAPGQEPDGSADPAAAGSGDAGSTAPDPAAADAAEAAPAPGEPPAGEASSSSGRQADEDGPASPQDAAPDMSAFEEDVEDSELAAAVVQVDKLGDDLAHARADLYNLNQEYGNYVRRSKEAASQARVAGQEEVVSALISVLDDIDAARSHGELADGPFAAIARKLEETLGTRFALERYGEAGDDFDPQVHEALLAQASPEVDHPVVGQVLQPGYRMGERILRAAKVMVHNPQ</sequence>
<comment type="subunit">
    <text evidence="3">Homodimer.</text>
</comment>
<feature type="compositionally biased region" description="Basic and acidic residues" evidence="6">
    <location>
        <begin position="1"/>
        <end position="11"/>
    </location>
</feature>
<evidence type="ECO:0000256" key="6">
    <source>
        <dbReference type="SAM" id="MobiDB-lite"/>
    </source>
</evidence>
<keyword evidence="8" id="KW-1185">Reference proteome</keyword>
<dbReference type="CDD" id="cd00446">
    <property type="entry name" value="GrpE"/>
    <property type="match status" value="1"/>
</dbReference>
<comment type="function">
    <text evidence="3 4">Participates actively in the response to hyperosmotic and heat shock by preventing the aggregation of stress-denatured proteins, in association with DnaK and GrpE. It is the nucleotide exchange factor for DnaK and may function as a thermosensor. Unfolded proteins bind initially to DnaJ; upon interaction with the DnaJ-bound protein, DnaK hydrolyzes its bound ATP, resulting in the formation of a stable complex. GrpE releases ADP from DnaK; ATP binding to DnaK triggers the release of the substrate protein, thus completing the reaction cycle. Several rounds of ATP-dependent interactions between DnaJ, DnaK and GrpE are required for fully efficient folding.</text>
</comment>
<evidence type="ECO:0000256" key="3">
    <source>
        <dbReference type="HAMAP-Rule" id="MF_01151"/>
    </source>
</evidence>
<dbReference type="Gene3D" id="3.90.20.20">
    <property type="match status" value="1"/>
</dbReference>
<feature type="region of interest" description="Disordered" evidence="6">
    <location>
        <begin position="1"/>
        <end position="90"/>
    </location>
</feature>
<evidence type="ECO:0000256" key="1">
    <source>
        <dbReference type="ARBA" id="ARBA00009054"/>
    </source>
</evidence>
<dbReference type="PRINTS" id="PR00773">
    <property type="entry name" value="GRPEPROTEIN"/>
</dbReference>
<evidence type="ECO:0000256" key="4">
    <source>
        <dbReference type="RuleBase" id="RU000639"/>
    </source>
</evidence>
<dbReference type="HAMAP" id="MF_01151">
    <property type="entry name" value="GrpE"/>
    <property type="match status" value="1"/>
</dbReference>
<dbReference type="InterPro" id="IPR013805">
    <property type="entry name" value="GrpE_CC"/>
</dbReference>
<gene>
    <name evidence="3" type="primary">grpE</name>
    <name evidence="7" type="ORF">ACFQWG_00560</name>
</gene>
<dbReference type="InterPro" id="IPR009012">
    <property type="entry name" value="GrpE_head"/>
</dbReference>
<feature type="compositionally biased region" description="Low complexity" evidence="6">
    <location>
        <begin position="17"/>
        <end position="63"/>
    </location>
</feature>
<keyword evidence="3" id="KW-0963">Cytoplasm</keyword>
<evidence type="ECO:0000256" key="5">
    <source>
        <dbReference type="RuleBase" id="RU004478"/>
    </source>
</evidence>
<comment type="similarity">
    <text evidence="1 3 5">Belongs to the GrpE family.</text>
</comment>
<dbReference type="SUPFAM" id="SSF58014">
    <property type="entry name" value="Coiled-coil domain of nucleotide exchange factor GrpE"/>
    <property type="match status" value="1"/>
</dbReference>
<proteinExistence type="inferred from homology"/>
<keyword evidence="3 4" id="KW-0346">Stress response</keyword>
<dbReference type="RefSeq" id="WP_380971180.1">
    <property type="nucleotide sequence ID" value="NZ_JBHTEF010000001.1"/>
</dbReference>
<evidence type="ECO:0000313" key="7">
    <source>
        <dbReference type="EMBL" id="MFC7579725.1"/>
    </source>
</evidence>
<dbReference type="InterPro" id="IPR000740">
    <property type="entry name" value="GrpE"/>
</dbReference>
<evidence type="ECO:0000313" key="8">
    <source>
        <dbReference type="Proteomes" id="UP001596527"/>
    </source>
</evidence>
<comment type="subcellular location">
    <subcellularLocation>
        <location evidence="3">Cytoplasm</location>
    </subcellularLocation>
</comment>
<dbReference type="PANTHER" id="PTHR21237">
    <property type="entry name" value="GRPE PROTEIN"/>
    <property type="match status" value="1"/>
</dbReference>
<keyword evidence="2 3" id="KW-0143">Chaperone</keyword>
<protein>
    <recommendedName>
        <fullName evidence="3 4">Protein GrpE</fullName>
    </recommendedName>
    <alternativeName>
        <fullName evidence="3">HSP-70 cofactor</fullName>
    </alternativeName>
</protein>
<dbReference type="Pfam" id="PF01025">
    <property type="entry name" value="GrpE"/>
    <property type="match status" value="1"/>
</dbReference>